<keyword evidence="2" id="KW-1185">Reference proteome</keyword>
<dbReference type="AlphaFoldDB" id="A0A7J6JE81"/>
<gene>
    <name evidence="1" type="ORF">CGGC5_v003342</name>
</gene>
<dbReference type="EMBL" id="ANPB02000002">
    <property type="protein sequence ID" value="KAF4488616.1"/>
    <property type="molecule type" value="Genomic_DNA"/>
</dbReference>
<accession>A0A7J6JE81</accession>
<evidence type="ECO:0000313" key="1">
    <source>
        <dbReference type="EMBL" id="KAF4488616.1"/>
    </source>
</evidence>
<dbReference type="Proteomes" id="UP000011096">
    <property type="component" value="Unassembled WGS sequence"/>
</dbReference>
<name>A0A7J6JE81_COLFN</name>
<evidence type="ECO:0000313" key="2">
    <source>
        <dbReference type="Proteomes" id="UP000011096"/>
    </source>
</evidence>
<sequence>MSFYVSLSAMPRFKHNFSRLSSRPVRLLRPISRPENEAIPTSVYPIWEHILLYCNPYLSPPDSLAKRWPDWARCKQTNRSTVGVTQQVRGCRSFQKSPVSVP</sequence>
<reference evidence="1 2" key="2">
    <citation type="submission" date="2020-04" db="EMBL/GenBank/DDBJ databases">
        <title>Genome sequencing and assembly of multiple isolates from the Colletotrichum gloeosporioides species complex.</title>
        <authorList>
            <person name="Gan P."/>
            <person name="Shirasu K."/>
        </authorList>
    </citation>
    <scope>NUCLEOTIDE SEQUENCE [LARGE SCALE GENOMIC DNA]</scope>
    <source>
        <strain evidence="1 2">Nara gc5</strain>
    </source>
</reference>
<organism evidence="1 2">
    <name type="scientific">Colletotrichum fructicola (strain Nara gc5)</name>
    <name type="common">Anthracnose fungus</name>
    <name type="synonym">Colletotrichum gloeosporioides (strain Nara gc5)</name>
    <dbReference type="NCBI Taxonomy" id="1213859"/>
    <lineage>
        <taxon>Eukaryota</taxon>
        <taxon>Fungi</taxon>
        <taxon>Dikarya</taxon>
        <taxon>Ascomycota</taxon>
        <taxon>Pezizomycotina</taxon>
        <taxon>Sordariomycetes</taxon>
        <taxon>Hypocreomycetidae</taxon>
        <taxon>Glomerellales</taxon>
        <taxon>Glomerellaceae</taxon>
        <taxon>Colletotrichum</taxon>
        <taxon>Colletotrichum gloeosporioides species complex</taxon>
    </lineage>
</organism>
<reference evidence="1 2" key="1">
    <citation type="submission" date="2012-08" db="EMBL/GenBank/DDBJ databases">
        <authorList>
            <person name="Gan P.H.P."/>
            <person name="Ikeda K."/>
            <person name="Irieda H."/>
            <person name="Narusaka M."/>
            <person name="O'Connell R.J."/>
            <person name="Narusaka Y."/>
            <person name="Takano Y."/>
            <person name="Kubo Y."/>
            <person name="Shirasu K."/>
        </authorList>
    </citation>
    <scope>NUCLEOTIDE SEQUENCE [LARGE SCALE GENOMIC DNA]</scope>
    <source>
        <strain evidence="1 2">Nara gc5</strain>
    </source>
</reference>
<proteinExistence type="predicted"/>
<dbReference type="GeneID" id="90979688"/>
<comment type="caution">
    <text evidence="1">The sequence shown here is derived from an EMBL/GenBank/DDBJ whole genome shotgun (WGS) entry which is preliminary data.</text>
</comment>
<dbReference type="RefSeq" id="XP_066009396.1">
    <property type="nucleotide sequence ID" value="XM_066151113.1"/>
</dbReference>
<protein>
    <submittedName>
        <fullName evidence="1">Uncharacterized protein</fullName>
    </submittedName>
</protein>
<dbReference type="InParanoid" id="A0A7J6JE81"/>
<dbReference type="OrthoDB" id="10313487at2759"/>